<reference evidence="4" key="1">
    <citation type="journal article" date="2019" name="Int. J. Syst. Evol. Microbiol.">
        <title>The Global Catalogue of Microorganisms (GCM) 10K type strain sequencing project: providing services to taxonomists for standard genome sequencing and annotation.</title>
        <authorList>
            <consortium name="The Broad Institute Genomics Platform"/>
            <consortium name="The Broad Institute Genome Sequencing Center for Infectious Disease"/>
            <person name="Wu L."/>
            <person name="Ma J."/>
        </authorList>
    </citation>
    <scope>NUCLEOTIDE SEQUENCE [LARGE SCALE GENOMIC DNA]</scope>
    <source>
        <strain evidence="4">CCM 8681</strain>
    </source>
</reference>
<evidence type="ECO:0000313" key="3">
    <source>
        <dbReference type="EMBL" id="GGI57131.1"/>
    </source>
</evidence>
<accession>A0ABQ2BXA1</accession>
<dbReference type="InterPro" id="IPR051199">
    <property type="entry name" value="LPS_LOS_Heptosyltrfase"/>
</dbReference>
<dbReference type="RefSeq" id="WP_188374011.1">
    <property type="nucleotide sequence ID" value="NZ_BMDQ01000001.1"/>
</dbReference>
<keyword evidence="1" id="KW-0328">Glycosyltransferase</keyword>
<evidence type="ECO:0000256" key="2">
    <source>
        <dbReference type="ARBA" id="ARBA00022679"/>
    </source>
</evidence>
<organism evidence="3 4">
    <name type="scientific">Winogradskyella haliclonae</name>
    <dbReference type="NCBI Taxonomy" id="2048558"/>
    <lineage>
        <taxon>Bacteria</taxon>
        <taxon>Pseudomonadati</taxon>
        <taxon>Bacteroidota</taxon>
        <taxon>Flavobacteriia</taxon>
        <taxon>Flavobacteriales</taxon>
        <taxon>Flavobacteriaceae</taxon>
        <taxon>Winogradskyella</taxon>
    </lineage>
</organism>
<dbReference type="Gene3D" id="3.40.50.2000">
    <property type="entry name" value="Glycogen Phosphorylase B"/>
    <property type="match status" value="2"/>
</dbReference>
<evidence type="ECO:0000313" key="4">
    <source>
        <dbReference type="Proteomes" id="UP000624701"/>
    </source>
</evidence>
<dbReference type="Proteomes" id="UP000624701">
    <property type="component" value="Unassembled WGS sequence"/>
</dbReference>
<dbReference type="PANTHER" id="PTHR30160:SF7">
    <property type="entry name" value="ADP-HEPTOSE--LPS HEPTOSYLTRANSFERASE 2"/>
    <property type="match status" value="1"/>
</dbReference>
<dbReference type="EMBL" id="BMDQ01000001">
    <property type="protein sequence ID" value="GGI57131.1"/>
    <property type="molecule type" value="Genomic_DNA"/>
</dbReference>
<protein>
    <submittedName>
        <fullName evidence="3">Heptosyltransferase</fullName>
    </submittedName>
</protein>
<dbReference type="Pfam" id="PF01075">
    <property type="entry name" value="Glyco_transf_9"/>
    <property type="match status" value="1"/>
</dbReference>
<dbReference type="CDD" id="cd03789">
    <property type="entry name" value="GT9_LPS_heptosyltransferase"/>
    <property type="match status" value="1"/>
</dbReference>
<dbReference type="PANTHER" id="PTHR30160">
    <property type="entry name" value="TETRAACYLDISACCHARIDE 4'-KINASE-RELATED"/>
    <property type="match status" value="1"/>
</dbReference>
<keyword evidence="2" id="KW-0808">Transferase</keyword>
<name>A0ABQ2BXA1_9FLAO</name>
<comment type="caution">
    <text evidence="3">The sequence shown here is derived from an EMBL/GenBank/DDBJ whole genome shotgun (WGS) entry which is preliminary data.</text>
</comment>
<gene>
    <name evidence="3" type="ORF">GCM10011444_14400</name>
</gene>
<sequence length="352" mass="40720">MKVLVIQQKMIGDVLTSSILFEAIKIKYPDAQLHYLINSHTYPVVEGNPYIDKFQFFTPEHEKSKLKLLSFAKQIKKEKYDVVIDVYGKLSSNIISYFSKSPIRISYHKNYNSFIYTDTLKRKTKSEYGISLAIENRIRLLEFIDIKFKDISPKIYLIGREINDAKDYLTGKDLNLKKPIYMISVLGSSPKKTYPFSYMAKVLDNIAKENINAQILFNYIPKQEEDAKAIYDLCKTDTQGQIYFNVFGKSLREFLGITAHCTALIGNEGGAVNMAKALDIPTFTIFNPALNKQNWFGTSETKKHVAVHLSDYVDMSGFDKKSIKDDIFNVYKKFKPEYFRLELIKFLRGRKK</sequence>
<dbReference type="SUPFAM" id="SSF53756">
    <property type="entry name" value="UDP-Glycosyltransferase/glycogen phosphorylase"/>
    <property type="match status" value="1"/>
</dbReference>
<proteinExistence type="predicted"/>
<keyword evidence="4" id="KW-1185">Reference proteome</keyword>
<evidence type="ECO:0000256" key="1">
    <source>
        <dbReference type="ARBA" id="ARBA00022676"/>
    </source>
</evidence>
<dbReference type="InterPro" id="IPR002201">
    <property type="entry name" value="Glyco_trans_9"/>
</dbReference>